<dbReference type="STRING" id="1095776.SAMN04515672_0957"/>
<dbReference type="AlphaFoldDB" id="A0A1G8UPT7"/>
<dbReference type="Pfam" id="PF09851">
    <property type="entry name" value="SHOCT"/>
    <property type="match status" value="1"/>
</dbReference>
<gene>
    <name evidence="4" type="ORF">SAMN04515672_0957</name>
</gene>
<feature type="transmembrane region" description="Helical" evidence="2">
    <location>
        <begin position="12"/>
        <end position="30"/>
    </location>
</feature>
<sequence>MATRLAEFVAEELWLLIGVVTFALVSLAGIAGFAGLAGAISVVGWFLLTPIFLFWGEEITALLFDDADESSEPSARATEPGALEELKRRYAEGEIDDEEFEHRLERLVAVENLPDDLFTEGASTNADEHGGLEREYERER</sequence>
<feature type="compositionally biased region" description="Basic and acidic residues" evidence="1">
    <location>
        <begin position="126"/>
        <end position="140"/>
    </location>
</feature>
<reference evidence="5" key="1">
    <citation type="submission" date="2016-10" db="EMBL/GenBank/DDBJ databases">
        <authorList>
            <person name="Varghese N."/>
            <person name="Submissions S."/>
        </authorList>
    </citation>
    <scope>NUCLEOTIDE SEQUENCE [LARGE SCALE GENOMIC DNA]</scope>
    <source>
        <strain evidence="5">B4,CECT 8067,JCM 17497</strain>
    </source>
</reference>
<accession>A0A1G8UPT7</accession>
<feature type="transmembrane region" description="Helical" evidence="2">
    <location>
        <begin position="36"/>
        <end position="55"/>
    </location>
</feature>
<feature type="region of interest" description="Disordered" evidence="1">
    <location>
        <begin position="118"/>
        <end position="140"/>
    </location>
</feature>
<proteinExistence type="predicted"/>
<evidence type="ECO:0000259" key="3">
    <source>
        <dbReference type="Pfam" id="PF09851"/>
    </source>
</evidence>
<dbReference type="EMBL" id="FNFE01000001">
    <property type="protein sequence ID" value="SDJ55125.1"/>
    <property type="molecule type" value="Genomic_DNA"/>
</dbReference>
<organism evidence="4 5">
    <name type="scientific">Natronorubrum texcoconense</name>
    <dbReference type="NCBI Taxonomy" id="1095776"/>
    <lineage>
        <taxon>Archaea</taxon>
        <taxon>Methanobacteriati</taxon>
        <taxon>Methanobacteriota</taxon>
        <taxon>Stenosarchaea group</taxon>
        <taxon>Halobacteria</taxon>
        <taxon>Halobacteriales</taxon>
        <taxon>Natrialbaceae</taxon>
        <taxon>Natronorubrum</taxon>
    </lineage>
</organism>
<evidence type="ECO:0000313" key="5">
    <source>
        <dbReference type="Proteomes" id="UP000198882"/>
    </source>
</evidence>
<keyword evidence="5" id="KW-1185">Reference proteome</keyword>
<keyword evidence="2" id="KW-1133">Transmembrane helix</keyword>
<protein>
    <submittedName>
        <fullName evidence="4">Uncharacterized membrane protein</fullName>
    </submittedName>
</protein>
<name>A0A1G8UPT7_9EURY</name>
<evidence type="ECO:0000256" key="1">
    <source>
        <dbReference type="SAM" id="MobiDB-lite"/>
    </source>
</evidence>
<evidence type="ECO:0000256" key="2">
    <source>
        <dbReference type="SAM" id="Phobius"/>
    </source>
</evidence>
<keyword evidence="2" id="KW-0472">Membrane</keyword>
<keyword evidence="2" id="KW-0812">Transmembrane</keyword>
<dbReference type="Proteomes" id="UP000198882">
    <property type="component" value="Unassembled WGS sequence"/>
</dbReference>
<dbReference type="RefSeq" id="WP_090303424.1">
    <property type="nucleotide sequence ID" value="NZ_FNFE01000001.1"/>
</dbReference>
<dbReference type="OrthoDB" id="53394at2157"/>
<dbReference type="InterPro" id="IPR018649">
    <property type="entry name" value="SHOCT"/>
</dbReference>
<feature type="domain" description="SHOCT" evidence="3">
    <location>
        <begin position="82"/>
        <end position="107"/>
    </location>
</feature>
<evidence type="ECO:0000313" key="4">
    <source>
        <dbReference type="EMBL" id="SDJ55125.1"/>
    </source>
</evidence>